<keyword evidence="4 7" id="KW-1133">Transmembrane helix</keyword>
<dbReference type="PANTHER" id="PTHR42718:SF9">
    <property type="entry name" value="MAJOR FACILITATOR SUPERFAMILY MULTIDRUG TRANSPORTER MFSC"/>
    <property type="match status" value="1"/>
</dbReference>
<feature type="transmembrane region" description="Helical" evidence="7">
    <location>
        <begin position="390"/>
        <end position="407"/>
    </location>
</feature>
<feature type="transmembrane region" description="Helical" evidence="7">
    <location>
        <begin position="66"/>
        <end position="88"/>
    </location>
</feature>
<organism evidence="9 10">
    <name type="scientific">Aromatoleum petrolei</name>
    <dbReference type="NCBI Taxonomy" id="76116"/>
    <lineage>
        <taxon>Bacteria</taxon>
        <taxon>Pseudomonadati</taxon>
        <taxon>Pseudomonadota</taxon>
        <taxon>Betaproteobacteria</taxon>
        <taxon>Rhodocyclales</taxon>
        <taxon>Rhodocyclaceae</taxon>
        <taxon>Aromatoleum</taxon>
    </lineage>
</organism>
<evidence type="ECO:0000256" key="1">
    <source>
        <dbReference type="ARBA" id="ARBA00004141"/>
    </source>
</evidence>
<dbReference type="SUPFAM" id="SSF103473">
    <property type="entry name" value="MFS general substrate transporter"/>
    <property type="match status" value="1"/>
</dbReference>
<feature type="region of interest" description="Disordered" evidence="6">
    <location>
        <begin position="1"/>
        <end position="21"/>
    </location>
</feature>
<keyword evidence="2" id="KW-0813">Transport</keyword>
<dbReference type="EMBL" id="WTVR01000018">
    <property type="protein sequence ID" value="NMF89011.1"/>
    <property type="molecule type" value="Genomic_DNA"/>
</dbReference>
<feature type="transmembrane region" description="Helical" evidence="7">
    <location>
        <begin position="120"/>
        <end position="142"/>
    </location>
</feature>
<feature type="transmembrane region" description="Helical" evidence="7">
    <location>
        <begin position="322"/>
        <end position="345"/>
    </location>
</feature>
<keyword evidence="3 7" id="KW-0812">Transmembrane</keyword>
<feature type="transmembrane region" description="Helical" evidence="7">
    <location>
        <begin position="28"/>
        <end position="46"/>
    </location>
</feature>
<dbReference type="InterPro" id="IPR036259">
    <property type="entry name" value="MFS_trans_sf"/>
</dbReference>
<comment type="subcellular location">
    <subcellularLocation>
        <location evidence="1">Membrane</location>
        <topology evidence="1">Multi-pass membrane protein</topology>
    </subcellularLocation>
</comment>
<feature type="transmembrane region" description="Helical" evidence="7">
    <location>
        <begin position="248"/>
        <end position="266"/>
    </location>
</feature>
<feature type="transmembrane region" description="Helical" evidence="7">
    <location>
        <begin position="185"/>
        <end position="205"/>
    </location>
</feature>
<evidence type="ECO:0000313" key="9">
    <source>
        <dbReference type="EMBL" id="NMF89011.1"/>
    </source>
</evidence>
<protein>
    <submittedName>
        <fullName evidence="9">MFS transporter</fullName>
    </submittedName>
</protein>
<feature type="compositionally biased region" description="Low complexity" evidence="6">
    <location>
        <begin position="9"/>
        <end position="18"/>
    </location>
</feature>
<feature type="transmembrane region" description="Helical" evidence="7">
    <location>
        <begin position="217"/>
        <end position="236"/>
    </location>
</feature>
<proteinExistence type="predicted"/>
<feature type="transmembrane region" description="Helical" evidence="7">
    <location>
        <begin position="286"/>
        <end position="310"/>
    </location>
</feature>
<feature type="domain" description="Major facilitator superfamily (MFS) profile" evidence="8">
    <location>
        <begin position="29"/>
        <end position="502"/>
    </location>
</feature>
<dbReference type="InterPro" id="IPR020846">
    <property type="entry name" value="MFS_dom"/>
</dbReference>
<dbReference type="Proteomes" id="UP000652074">
    <property type="component" value="Unassembled WGS sequence"/>
</dbReference>
<reference evidence="9 10" key="1">
    <citation type="submission" date="2019-12" db="EMBL/GenBank/DDBJ databases">
        <title>Comparative genomics gives insights into the taxonomy of the Azoarcus-Aromatoleum group and reveals separate origins of nif in the plant-associated Azoarcus and non-plant-associated Aromatoleum sub-groups.</title>
        <authorList>
            <person name="Lafos M."/>
            <person name="Maluk M."/>
            <person name="Batista M."/>
            <person name="Junghare M."/>
            <person name="Carmona M."/>
            <person name="Faoro H."/>
            <person name="Cruz L.M."/>
            <person name="Battistoni F."/>
            <person name="De Souza E."/>
            <person name="Pedrosa F."/>
            <person name="Chen W.-M."/>
            <person name="Poole P.S."/>
            <person name="Dixon R.A."/>
            <person name="James E.K."/>
        </authorList>
    </citation>
    <scope>NUCLEOTIDE SEQUENCE [LARGE SCALE GENOMIC DNA]</scope>
    <source>
        <strain evidence="9 10">ToN1</strain>
    </source>
</reference>
<evidence type="ECO:0000259" key="8">
    <source>
        <dbReference type="PROSITE" id="PS50850"/>
    </source>
</evidence>
<gene>
    <name evidence="9" type="ORF">GPA26_11055</name>
</gene>
<evidence type="ECO:0000256" key="6">
    <source>
        <dbReference type="SAM" id="MobiDB-lite"/>
    </source>
</evidence>
<evidence type="ECO:0000313" key="10">
    <source>
        <dbReference type="Proteomes" id="UP000652074"/>
    </source>
</evidence>
<dbReference type="PANTHER" id="PTHR42718">
    <property type="entry name" value="MAJOR FACILITATOR SUPERFAMILY MULTIDRUG TRANSPORTER MFSC"/>
    <property type="match status" value="1"/>
</dbReference>
<feature type="transmembrane region" description="Helical" evidence="7">
    <location>
        <begin position="154"/>
        <end position="173"/>
    </location>
</feature>
<feature type="transmembrane region" description="Helical" evidence="7">
    <location>
        <begin position="352"/>
        <end position="370"/>
    </location>
</feature>
<evidence type="ECO:0000256" key="4">
    <source>
        <dbReference type="ARBA" id="ARBA00022989"/>
    </source>
</evidence>
<feature type="transmembrane region" description="Helical" evidence="7">
    <location>
        <begin position="95"/>
        <end position="114"/>
    </location>
</feature>
<sequence>MSGAALSQTAGGPATGAPLAKSSKRPMAGLLGIFLAAMMAGFNNRVGALALADIRGALGLGLDDASWLTTVYSAGELIAMPFSAWFAITLTLRRLELWVLGTCTLLAVILPFIHDLNLLLTLRFLQGIASGTTIPLLMMAALKFLPTPVRLYGLALYAMTATFAPNLSIWLAGHWTDGLLDWRWVYWQIVPLAVAAALLVGWGLPREPIQIARFRQANWSGMACGVPALGMIAVALDQGVRLEWFHSSLITVSLMAGLTLLAIYLLSEWYHPSPFIKLQILGRRNLGLGFILFVVLLVVLMSSSLLPANYLGPLQGYRPRQLASIGLTVALPQLVLGPVVAVLLYQRWVDARVVFASGLFLIALACVSGAQLTSDWNRDQFVVAQTLQALGQPMAVVSMLFLATSVVQPQEGPYVSGVINTLRAFGSLGGAAVVGQLMTARSRFHAEMLLDHAALVGNSLALPPEPSEMMSIIGQQSLVLSVADAYRVLGVLALLLIPLVLRLTYVPAPDLRAASSPSSVSTSSQG</sequence>
<evidence type="ECO:0000256" key="2">
    <source>
        <dbReference type="ARBA" id="ARBA00022448"/>
    </source>
</evidence>
<keyword evidence="5 7" id="KW-0472">Membrane</keyword>
<feature type="transmembrane region" description="Helical" evidence="7">
    <location>
        <begin position="478"/>
        <end position="501"/>
    </location>
</feature>
<accession>A0ABX1MQN3</accession>
<comment type="caution">
    <text evidence="9">The sequence shown here is derived from an EMBL/GenBank/DDBJ whole genome shotgun (WGS) entry which is preliminary data.</text>
</comment>
<evidence type="ECO:0000256" key="3">
    <source>
        <dbReference type="ARBA" id="ARBA00022692"/>
    </source>
</evidence>
<dbReference type="Pfam" id="PF07690">
    <property type="entry name" value="MFS_1"/>
    <property type="match status" value="1"/>
</dbReference>
<evidence type="ECO:0000256" key="5">
    <source>
        <dbReference type="ARBA" id="ARBA00023136"/>
    </source>
</evidence>
<dbReference type="Gene3D" id="1.20.1250.20">
    <property type="entry name" value="MFS general substrate transporter like domains"/>
    <property type="match status" value="2"/>
</dbReference>
<name>A0ABX1MQN3_9RHOO</name>
<dbReference type="PROSITE" id="PS50850">
    <property type="entry name" value="MFS"/>
    <property type="match status" value="1"/>
</dbReference>
<dbReference type="InterPro" id="IPR011701">
    <property type="entry name" value="MFS"/>
</dbReference>
<keyword evidence="10" id="KW-1185">Reference proteome</keyword>
<evidence type="ECO:0000256" key="7">
    <source>
        <dbReference type="SAM" id="Phobius"/>
    </source>
</evidence>